<dbReference type="Proteomes" id="UP000623215">
    <property type="component" value="Unassembled WGS sequence"/>
</dbReference>
<evidence type="ECO:0000313" key="3">
    <source>
        <dbReference type="Proteomes" id="UP000623215"/>
    </source>
</evidence>
<evidence type="ECO:0000313" key="2">
    <source>
        <dbReference type="EMBL" id="HIQ32075.1"/>
    </source>
</evidence>
<gene>
    <name evidence="2" type="ORF">EYH55_01150</name>
</gene>
<comment type="caution">
    <text evidence="2">The sequence shown here is derived from an EMBL/GenBank/DDBJ whole genome shotgun (WGS) entry which is preliminary data.</text>
</comment>
<keyword evidence="1" id="KW-1133">Transmembrane helix</keyword>
<accession>A0A833EAQ8</accession>
<protein>
    <recommendedName>
        <fullName evidence="4">DUF4199 domain-containing protein</fullName>
    </recommendedName>
</protein>
<keyword evidence="1" id="KW-0812">Transmembrane</keyword>
<dbReference type="EMBL" id="DQVW01000015">
    <property type="protein sequence ID" value="HIQ32075.1"/>
    <property type="molecule type" value="Genomic_DNA"/>
</dbReference>
<evidence type="ECO:0000256" key="1">
    <source>
        <dbReference type="SAM" id="Phobius"/>
    </source>
</evidence>
<evidence type="ECO:0008006" key="4">
    <source>
        <dbReference type="Google" id="ProtNLM"/>
    </source>
</evidence>
<name>A0A833EAQ8_9EURY</name>
<feature type="transmembrane region" description="Helical" evidence="1">
    <location>
        <begin position="119"/>
        <end position="138"/>
    </location>
</feature>
<feature type="transmembrane region" description="Helical" evidence="1">
    <location>
        <begin position="55"/>
        <end position="79"/>
    </location>
</feature>
<proteinExistence type="predicted"/>
<feature type="transmembrane region" description="Helical" evidence="1">
    <location>
        <begin position="12"/>
        <end position="43"/>
    </location>
</feature>
<keyword evidence="1" id="KW-0472">Membrane</keyword>
<organism evidence="2 3">
    <name type="scientific">Methanothermococcus okinawensis</name>
    <dbReference type="NCBI Taxonomy" id="155863"/>
    <lineage>
        <taxon>Archaea</taxon>
        <taxon>Methanobacteriati</taxon>
        <taxon>Methanobacteriota</taxon>
        <taxon>Methanomada group</taxon>
        <taxon>Methanococci</taxon>
        <taxon>Methanococcales</taxon>
        <taxon>Methanococcaceae</taxon>
        <taxon>Methanothermococcus</taxon>
    </lineage>
</organism>
<reference evidence="2" key="1">
    <citation type="journal article" date="2020" name="ISME J.">
        <title>Gammaproteobacteria mediating utilization of methyl-, sulfur- and petroleum organic compounds in deep ocean hydrothermal plumes.</title>
        <authorList>
            <person name="Zhou Z."/>
            <person name="Liu Y."/>
            <person name="Pan J."/>
            <person name="Cron B.R."/>
            <person name="Toner B.M."/>
            <person name="Anantharaman K."/>
            <person name="Breier J.A."/>
            <person name="Dick G.J."/>
            <person name="Li M."/>
        </authorList>
    </citation>
    <scope>NUCLEOTIDE SEQUENCE</scope>
    <source>
        <strain evidence="2">SZUA-1534</strain>
    </source>
</reference>
<dbReference type="AlphaFoldDB" id="A0A833EAQ8"/>
<sequence length="142" mass="15658">MEYKRDGMAKAVLIGGVVGGVLFFLLPLSILPYILSGVITAYLMGRGSPRSNMDYIIAGTLSGFIAGFVSWCLDTLFILTHVPSMVSQYMDMVPSMRDHFIELVYRESIVAVNNYKVNIPFYTIVGAISGFTGGILYGKLRR</sequence>